<dbReference type="KEGG" id="sva:SVA_0974"/>
<keyword evidence="1" id="KW-0175">Coiled coil</keyword>
<dbReference type="AlphaFoldDB" id="A0A1B4V250"/>
<gene>
    <name evidence="3" type="ORF">SVA_0974</name>
</gene>
<dbReference type="OrthoDB" id="9792397at2"/>
<reference evidence="3 4" key="1">
    <citation type="submission" date="2015-08" db="EMBL/GenBank/DDBJ databases">
        <title>Complete genome sequence of Sulfurifustis variabilis.</title>
        <authorList>
            <person name="Miura A."/>
            <person name="Kojima H."/>
            <person name="Fukui M."/>
        </authorList>
    </citation>
    <scope>NUCLEOTIDE SEQUENCE [LARGE SCALE GENOMIC DNA]</scope>
    <source>
        <strain evidence="4">skN76</strain>
    </source>
</reference>
<evidence type="ECO:0008006" key="5">
    <source>
        <dbReference type="Google" id="ProtNLM"/>
    </source>
</evidence>
<accession>A0A1B4V250</accession>
<evidence type="ECO:0000313" key="4">
    <source>
        <dbReference type="Proteomes" id="UP000218899"/>
    </source>
</evidence>
<protein>
    <recommendedName>
        <fullName evidence="5">Cytoplasmic protein</fullName>
    </recommendedName>
</protein>
<dbReference type="RefSeq" id="WP_096459554.1">
    <property type="nucleotide sequence ID" value="NZ_AP014936.1"/>
</dbReference>
<feature type="coiled-coil region" evidence="1">
    <location>
        <begin position="74"/>
        <end position="109"/>
    </location>
</feature>
<evidence type="ECO:0000256" key="2">
    <source>
        <dbReference type="SAM" id="MobiDB-lite"/>
    </source>
</evidence>
<sequence length="142" mass="14953">MVTKPEEKMPEPKMDAAALYREDVYTDRKVGTIRRLVPVKADGSPDDARKPSYIGEAQILTTVGSMPLSFEIPAQSLEEAIARYGDAAKRAVERAVQELQELRRQASSSILIPEPGAGGLGGMPGGGLPGGGLPGGGKIKLP</sequence>
<keyword evidence="4" id="KW-1185">Reference proteome</keyword>
<dbReference type="EMBL" id="AP014936">
    <property type="protein sequence ID" value="BAU47553.1"/>
    <property type="molecule type" value="Genomic_DNA"/>
</dbReference>
<feature type="compositionally biased region" description="Gly residues" evidence="2">
    <location>
        <begin position="116"/>
        <end position="142"/>
    </location>
</feature>
<evidence type="ECO:0000256" key="1">
    <source>
        <dbReference type="SAM" id="Coils"/>
    </source>
</evidence>
<dbReference type="Proteomes" id="UP000218899">
    <property type="component" value="Chromosome"/>
</dbReference>
<organism evidence="3 4">
    <name type="scientific">Sulfurifustis variabilis</name>
    <dbReference type="NCBI Taxonomy" id="1675686"/>
    <lineage>
        <taxon>Bacteria</taxon>
        <taxon>Pseudomonadati</taxon>
        <taxon>Pseudomonadota</taxon>
        <taxon>Gammaproteobacteria</taxon>
        <taxon>Acidiferrobacterales</taxon>
        <taxon>Acidiferrobacteraceae</taxon>
        <taxon>Sulfurifustis</taxon>
    </lineage>
</organism>
<feature type="region of interest" description="Disordered" evidence="2">
    <location>
        <begin position="111"/>
        <end position="142"/>
    </location>
</feature>
<name>A0A1B4V250_9GAMM</name>
<proteinExistence type="predicted"/>
<evidence type="ECO:0000313" key="3">
    <source>
        <dbReference type="EMBL" id="BAU47553.1"/>
    </source>
</evidence>